<dbReference type="Pfam" id="PF00076">
    <property type="entry name" value="RRM_1"/>
    <property type="match status" value="1"/>
</dbReference>
<dbReference type="SUPFAM" id="SSF54928">
    <property type="entry name" value="RNA-binding domain, RBD"/>
    <property type="match status" value="2"/>
</dbReference>
<feature type="region of interest" description="Disordered" evidence="4">
    <location>
        <begin position="122"/>
        <end position="172"/>
    </location>
</feature>
<keyword evidence="7" id="KW-1185">Reference proteome</keyword>
<feature type="region of interest" description="Disordered" evidence="4">
    <location>
        <begin position="256"/>
        <end position="384"/>
    </location>
</feature>
<dbReference type="Proteomes" id="UP000245942">
    <property type="component" value="Unassembled WGS sequence"/>
</dbReference>
<feature type="compositionally biased region" description="Polar residues" evidence="4">
    <location>
        <begin position="131"/>
        <end position="141"/>
    </location>
</feature>
<feature type="domain" description="RRM" evidence="5">
    <location>
        <begin position="53"/>
        <end position="131"/>
    </location>
</feature>
<keyword evidence="2 3" id="KW-0694">RNA-binding</keyword>
<reference evidence="6 7" key="1">
    <citation type="journal article" date="2018" name="Mol. Biol. Evol.">
        <title>Broad Genomic Sampling Reveals a Smut Pathogenic Ancestry of the Fungal Clade Ustilaginomycotina.</title>
        <authorList>
            <person name="Kijpornyongpan T."/>
            <person name="Mondo S.J."/>
            <person name="Barry K."/>
            <person name="Sandor L."/>
            <person name="Lee J."/>
            <person name="Lipzen A."/>
            <person name="Pangilinan J."/>
            <person name="LaButti K."/>
            <person name="Hainaut M."/>
            <person name="Henrissat B."/>
            <person name="Grigoriev I.V."/>
            <person name="Spatafora J.W."/>
            <person name="Aime M.C."/>
        </authorList>
    </citation>
    <scope>NUCLEOTIDE SEQUENCE [LARGE SCALE GENOMIC DNA]</scope>
    <source>
        <strain evidence="6 7">MCA 4718</strain>
    </source>
</reference>
<evidence type="ECO:0000256" key="3">
    <source>
        <dbReference type="PROSITE-ProRule" id="PRU00176"/>
    </source>
</evidence>
<evidence type="ECO:0000256" key="4">
    <source>
        <dbReference type="SAM" id="MobiDB-lite"/>
    </source>
</evidence>
<dbReference type="STRING" id="1684307.A0A316U7L4"/>
<protein>
    <submittedName>
        <fullName evidence="6">RNA-binding domain-containing protein</fullName>
    </submittedName>
</protein>
<feature type="compositionally biased region" description="Low complexity" evidence="4">
    <location>
        <begin position="321"/>
        <end position="341"/>
    </location>
</feature>
<dbReference type="PANTHER" id="PTHR48032:SF6">
    <property type="entry name" value="RNA-BINDING (RRM_RBD_RNP MOTIFS) FAMILY PROTEIN"/>
    <property type="match status" value="1"/>
</dbReference>
<evidence type="ECO:0000256" key="1">
    <source>
        <dbReference type="ARBA" id="ARBA00022737"/>
    </source>
</evidence>
<dbReference type="OrthoDB" id="1875751at2759"/>
<dbReference type="SMART" id="SM00360">
    <property type="entry name" value="RRM"/>
    <property type="match status" value="1"/>
</dbReference>
<accession>A0A316U7L4</accession>
<name>A0A316U7L4_9BASI</name>
<dbReference type="GO" id="GO:0006417">
    <property type="term" value="P:regulation of translation"/>
    <property type="evidence" value="ECO:0007669"/>
    <property type="project" value="TreeGrafter"/>
</dbReference>
<evidence type="ECO:0000256" key="2">
    <source>
        <dbReference type="ARBA" id="ARBA00022884"/>
    </source>
</evidence>
<dbReference type="GO" id="GO:0003729">
    <property type="term" value="F:mRNA binding"/>
    <property type="evidence" value="ECO:0007669"/>
    <property type="project" value="TreeGrafter"/>
</dbReference>
<dbReference type="EMBL" id="KZ819326">
    <property type="protein sequence ID" value="PWN21236.1"/>
    <property type="molecule type" value="Genomic_DNA"/>
</dbReference>
<evidence type="ECO:0000313" key="6">
    <source>
        <dbReference type="EMBL" id="PWN21236.1"/>
    </source>
</evidence>
<feature type="compositionally biased region" description="Gly residues" evidence="4">
    <location>
        <begin position="269"/>
        <end position="284"/>
    </location>
</feature>
<dbReference type="PROSITE" id="PS50102">
    <property type="entry name" value="RRM"/>
    <property type="match status" value="1"/>
</dbReference>
<dbReference type="RefSeq" id="XP_025348396.1">
    <property type="nucleotide sequence ID" value="XM_025489618.1"/>
</dbReference>
<feature type="compositionally biased region" description="Low complexity" evidence="4">
    <location>
        <begin position="142"/>
        <end position="160"/>
    </location>
</feature>
<dbReference type="InterPro" id="IPR000504">
    <property type="entry name" value="RRM_dom"/>
</dbReference>
<gene>
    <name evidence="6" type="ORF">BCV69DRAFT_191374</name>
</gene>
<evidence type="ECO:0000313" key="7">
    <source>
        <dbReference type="Proteomes" id="UP000245942"/>
    </source>
</evidence>
<feature type="compositionally biased region" description="Polar residues" evidence="4">
    <location>
        <begin position="161"/>
        <end position="170"/>
    </location>
</feature>
<organism evidence="6 7">
    <name type="scientific">Pseudomicrostroma glucosiphilum</name>
    <dbReference type="NCBI Taxonomy" id="1684307"/>
    <lineage>
        <taxon>Eukaryota</taxon>
        <taxon>Fungi</taxon>
        <taxon>Dikarya</taxon>
        <taxon>Basidiomycota</taxon>
        <taxon>Ustilaginomycotina</taxon>
        <taxon>Exobasidiomycetes</taxon>
        <taxon>Microstromatales</taxon>
        <taxon>Microstromatales incertae sedis</taxon>
        <taxon>Pseudomicrostroma</taxon>
    </lineage>
</organism>
<feature type="compositionally biased region" description="Low complexity" evidence="4">
    <location>
        <begin position="348"/>
        <end position="357"/>
    </location>
</feature>
<evidence type="ECO:0000259" key="5">
    <source>
        <dbReference type="PROSITE" id="PS50102"/>
    </source>
</evidence>
<dbReference type="InterPro" id="IPR035979">
    <property type="entry name" value="RBD_domain_sf"/>
</dbReference>
<dbReference type="Gene3D" id="3.30.70.330">
    <property type="match status" value="2"/>
</dbReference>
<keyword evidence="1" id="KW-0677">Repeat</keyword>
<dbReference type="GeneID" id="37011352"/>
<sequence length="384" mass="39485">MKDPNTGTSRGFGFLKFEDAKAVNGVMVREHWLDGKIIDPKRAIPRDSSSKSSKIFVGGIPPITTSESFRRCFTQFGPILDHNLMMDKETQKPRGFGFVTFESEDSGRRALEMDGQVILDGKNVDIRRATSKNAPGSNNNQDSGASSNNNRRNNQSDQSATSDFSVAQTGMQGGGFNPMMAASGAGGMDVNAMSNLFAQNGWGTGHWNPAMMQQMLMTAAAQGGGAAGGGNQWNPMMMGNSQWMGGGGQGYGGGAAGGGYGQQQQRGAGNYGGMNRGGSAGAMGQGAAQQGYQRNTTSRATPTGPSGQGLPARSGLPLRPSPAAGGSAGARSPAGASAAGDGARGRDVSGSSSVAADPWKRERSPSRRAAGGGGGGAYEDRPVR</sequence>
<feature type="compositionally biased region" description="Polar residues" evidence="4">
    <location>
        <begin position="294"/>
        <end position="305"/>
    </location>
</feature>
<proteinExistence type="predicted"/>
<dbReference type="AlphaFoldDB" id="A0A316U7L4"/>
<dbReference type="InterPro" id="IPR012677">
    <property type="entry name" value="Nucleotide-bd_a/b_plait_sf"/>
</dbReference>
<dbReference type="PANTHER" id="PTHR48032">
    <property type="entry name" value="RNA-BINDING PROTEIN MUSASHI HOMOLOG RBP6"/>
    <property type="match status" value="1"/>
</dbReference>